<sequence length="387" mass="43269">MGVCDHDRAIHRELREREDRHCVCVLLYPRQVHLADCDIFLKTPLSILNSNTELSRSPYWHDPGMPVKLTAHLRLSHSLFLPSGFRRALELLEQEHAMIVHRFNIADEQVRPTLEQEISRKRFSFIFAKGCWHTPVDKYMRSRILRLKPKSMKAGLFPACSSAPPPDEETGEPISLVYDVIYYDKLWLRGTFSHHPLAIHAFGVDAGKTFRASGNQRSGGPKLFDYVSVGIFAPWKRHENILDKNGSRLVVGYGWRPQESSEVISALFSGGVAVWQNLHPSKMCLLYMNTEKLLMAANELGGGERVILEARACGLPAQDIEVAADNHKILEFLDGPIYNASYYSSQIALGVRKSLGAASTAAHSDGNQPAVASSGEHLEPFTVKISA</sequence>
<dbReference type="EMBL" id="HBKN01036756">
    <property type="protein sequence ID" value="CAE2323425.1"/>
    <property type="molecule type" value="Transcribed_RNA"/>
</dbReference>
<proteinExistence type="predicted"/>
<evidence type="ECO:0000313" key="1">
    <source>
        <dbReference type="EMBL" id="CAE2323425.1"/>
    </source>
</evidence>
<protein>
    <submittedName>
        <fullName evidence="1">Uncharacterized protein</fullName>
    </submittedName>
</protein>
<gene>
    <name evidence="1" type="ORF">GTHE00462_LOCUS28769</name>
</gene>
<organism evidence="1">
    <name type="scientific">Guillardia theta</name>
    <name type="common">Cryptophyte</name>
    <name type="synonym">Cryptomonas phi</name>
    <dbReference type="NCBI Taxonomy" id="55529"/>
    <lineage>
        <taxon>Eukaryota</taxon>
        <taxon>Cryptophyceae</taxon>
        <taxon>Pyrenomonadales</taxon>
        <taxon>Geminigeraceae</taxon>
        <taxon>Guillardia</taxon>
    </lineage>
</organism>
<name>A0A7S4P4G9_GUITH</name>
<dbReference type="AlphaFoldDB" id="A0A7S4P4G9"/>
<reference evidence="1" key="1">
    <citation type="submission" date="2021-01" db="EMBL/GenBank/DDBJ databases">
        <authorList>
            <person name="Corre E."/>
            <person name="Pelletier E."/>
            <person name="Niang G."/>
            <person name="Scheremetjew M."/>
            <person name="Finn R."/>
            <person name="Kale V."/>
            <person name="Holt S."/>
            <person name="Cochrane G."/>
            <person name="Meng A."/>
            <person name="Brown T."/>
            <person name="Cohen L."/>
        </authorList>
    </citation>
    <scope>NUCLEOTIDE SEQUENCE</scope>
    <source>
        <strain evidence="1">CCMP 2712</strain>
    </source>
</reference>
<accession>A0A7S4P4G9</accession>